<dbReference type="Proteomes" id="UP000192342">
    <property type="component" value="Unassembled WGS sequence"/>
</dbReference>
<reference evidence="1 2" key="1">
    <citation type="submission" date="2013-04" db="EMBL/GenBank/DDBJ databases">
        <title>Oceanococcus atlanticus 22II-S10r2 Genome Sequencing.</title>
        <authorList>
            <person name="Lai Q."/>
            <person name="Li G."/>
            <person name="Shao Z."/>
        </authorList>
    </citation>
    <scope>NUCLEOTIDE SEQUENCE [LARGE SCALE GENOMIC DNA]</scope>
    <source>
        <strain evidence="1 2">22II-S10r2</strain>
    </source>
</reference>
<name>A0A1Y1SFU1_9GAMM</name>
<dbReference type="STRING" id="1317117.ATO7_01245"/>
<proteinExistence type="predicted"/>
<accession>A0A1Y1SFU1</accession>
<comment type="caution">
    <text evidence="1">The sequence shown here is derived from an EMBL/GenBank/DDBJ whole genome shotgun (WGS) entry which is preliminary data.</text>
</comment>
<keyword evidence="2" id="KW-1185">Reference proteome</keyword>
<dbReference type="EMBL" id="AQQV01000001">
    <property type="protein sequence ID" value="ORE88458.1"/>
    <property type="molecule type" value="Genomic_DNA"/>
</dbReference>
<gene>
    <name evidence="1" type="ORF">ATO7_01245</name>
</gene>
<organism evidence="1 2">
    <name type="scientific">Oceanococcus atlanticus</name>
    <dbReference type="NCBI Taxonomy" id="1317117"/>
    <lineage>
        <taxon>Bacteria</taxon>
        <taxon>Pseudomonadati</taxon>
        <taxon>Pseudomonadota</taxon>
        <taxon>Gammaproteobacteria</taxon>
        <taxon>Chromatiales</taxon>
        <taxon>Oceanococcaceae</taxon>
        <taxon>Oceanococcus</taxon>
    </lineage>
</organism>
<dbReference type="OrthoDB" id="5803286at2"/>
<dbReference type="RefSeq" id="WP_158522979.1">
    <property type="nucleotide sequence ID" value="NZ_AQQV01000001.1"/>
</dbReference>
<dbReference type="AlphaFoldDB" id="A0A1Y1SFU1"/>
<protein>
    <submittedName>
        <fullName evidence="1">Uncharacterized protein</fullName>
    </submittedName>
</protein>
<sequence>MLVENIMRRVSIALLSVLFVAACSDGGGAEVAPVYAANPDSPYAAMLAPCARESGDQRSCRLSQLPLLGMSSPSPDKAAVMARVATTHPWMAQRFSELLDVLPSDILSMMRSVTAIIIGSDVRPSFYWSLTGAIYLDPAGLWLTVEEKRTIDPAPDYRSGFGSGLAYRVINRYVFNNTYAWYGYSLSDESERTLDDIVLPTARLLYHELAHAADFLPPDRMGGFNPTWTVLDATRYIENQGLQLSQALQGSQPLNAQLLFDLAAVNFFGQTPSDAQLALRAEDISAQFAPDGANDDYAYASRFEDVAMLFEELMMAMNFGVERDVAVAPRPAEGEPHIVDWGQRRRITDPHVIERVRLVGERILPDAPISAFLDSYGPPKSLTRGITWNGNLDPDNPSKAWHVDAGEQVIARDEVR</sequence>
<evidence type="ECO:0000313" key="1">
    <source>
        <dbReference type="EMBL" id="ORE88458.1"/>
    </source>
</evidence>
<evidence type="ECO:0000313" key="2">
    <source>
        <dbReference type="Proteomes" id="UP000192342"/>
    </source>
</evidence>